<accession>A0ABU1R5Z9</accession>
<dbReference type="Proteomes" id="UP001264980">
    <property type="component" value="Unassembled WGS sequence"/>
</dbReference>
<dbReference type="InterPro" id="IPR032466">
    <property type="entry name" value="Metal_Hydrolase"/>
</dbReference>
<dbReference type="EMBL" id="JAVDTI010000007">
    <property type="protein sequence ID" value="MDR6808827.1"/>
    <property type="molecule type" value="Genomic_DNA"/>
</dbReference>
<dbReference type="SUPFAM" id="SSF51338">
    <property type="entry name" value="Composite domain of metallo-dependent hydrolases"/>
    <property type="match status" value="1"/>
</dbReference>
<sequence>MLTTSRRSICLIGNAVDEYGKDALKSIFIRGGKIEDIESGRVDVDTGQWEIIELSDADLIFPGFINLHTHTDYNIFPLWTSPVLWKSRHQWRANNEYRTHVKEFKAFIEKSWTDHHDLILRAASYIHHDPQVLFKKDLVATQSILVEFLSGVKKMHGIVTELQAVAGGTTLIQQTMDLSKESSDEKSFIIRNTGNLTDLDLVGKKAIESVVDFFQPAPDMSGDPAAASGNTANFATVQRGGLTQFIQEVKGGNQTRLATIAHLAEGRSGNLLPGPDEYSRNEFVAFIDACSKNSIGPRLRQAKLSLTHVNGINTDDDLHLHFLQDNQISLIWSPVSNLLLYGDTISVEKLLAAGVNICLGSDWAPSGSKHVWDELKFAYQLSQNIGRPIPTVELYKMASVNATAALGGLKCGKIQKGFFADFFILRRDVTNQSPMDALIKLDDRAVLATIVNGRIVYGSPEIYDKLGVLDYETISKSEGKVAQTKAVSINKQLEFELGKSLALLDELFGYYTLKVLNEPNLKRTKLLSADDELYRKRIAQVLQMADRRNF</sequence>
<protein>
    <recommendedName>
        <fullName evidence="2">Amidohydrolase-related domain-containing protein</fullName>
    </recommendedName>
</protein>
<dbReference type="PANTHER" id="PTHR43794:SF11">
    <property type="entry name" value="AMIDOHYDROLASE-RELATED DOMAIN-CONTAINING PROTEIN"/>
    <property type="match status" value="1"/>
</dbReference>
<keyword evidence="1" id="KW-0378">Hydrolase</keyword>
<dbReference type="InterPro" id="IPR006680">
    <property type="entry name" value="Amidohydro-rel"/>
</dbReference>
<proteinExistence type="predicted"/>
<comment type="caution">
    <text evidence="3">The sequence shown here is derived from an EMBL/GenBank/DDBJ whole genome shotgun (WGS) entry which is preliminary data.</text>
</comment>
<evidence type="ECO:0000313" key="4">
    <source>
        <dbReference type="Proteomes" id="UP001264980"/>
    </source>
</evidence>
<keyword evidence="4" id="KW-1185">Reference proteome</keyword>
<reference evidence="3 4" key="1">
    <citation type="submission" date="2023-07" db="EMBL/GenBank/DDBJ databases">
        <title>Sorghum-associated microbial communities from plants grown in Nebraska, USA.</title>
        <authorList>
            <person name="Schachtman D."/>
        </authorList>
    </citation>
    <scope>NUCLEOTIDE SEQUENCE [LARGE SCALE GENOMIC DNA]</scope>
    <source>
        <strain evidence="3 4">BE57</strain>
    </source>
</reference>
<feature type="domain" description="Amidohydrolase-related" evidence="2">
    <location>
        <begin position="333"/>
        <end position="456"/>
    </location>
</feature>
<gene>
    <name evidence="3" type="ORF">J2W84_005891</name>
</gene>
<evidence type="ECO:0000259" key="2">
    <source>
        <dbReference type="Pfam" id="PF01979"/>
    </source>
</evidence>
<dbReference type="InterPro" id="IPR050287">
    <property type="entry name" value="MTA/SAH_deaminase"/>
</dbReference>
<evidence type="ECO:0000256" key="1">
    <source>
        <dbReference type="ARBA" id="ARBA00022801"/>
    </source>
</evidence>
<dbReference type="InterPro" id="IPR011059">
    <property type="entry name" value="Metal-dep_hydrolase_composite"/>
</dbReference>
<evidence type="ECO:0000313" key="3">
    <source>
        <dbReference type="EMBL" id="MDR6808827.1"/>
    </source>
</evidence>
<dbReference type="RefSeq" id="WP_309991293.1">
    <property type="nucleotide sequence ID" value="NZ_JAVDTI010000007.1"/>
</dbReference>
<dbReference type="Pfam" id="PF01979">
    <property type="entry name" value="Amidohydro_1"/>
    <property type="match status" value="1"/>
</dbReference>
<dbReference type="SUPFAM" id="SSF51556">
    <property type="entry name" value="Metallo-dependent hydrolases"/>
    <property type="match status" value="2"/>
</dbReference>
<dbReference type="Gene3D" id="3.20.20.140">
    <property type="entry name" value="Metal-dependent hydrolases"/>
    <property type="match status" value="1"/>
</dbReference>
<dbReference type="PANTHER" id="PTHR43794">
    <property type="entry name" value="AMINOHYDROLASE SSNA-RELATED"/>
    <property type="match status" value="1"/>
</dbReference>
<organism evidence="3 4">
    <name type="scientific">Dyadobacter fermentans</name>
    <dbReference type="NCBI Taxonomy" id="94254"/>
    <lineage>
        <taxon>Bacteria</taxon>
        <taxon>Pseudomonadati</taxon>
        <taxon>Bacteroidota</taxon>
        <taxon>Cytophagia</taxon>
        <taxon>Cytophagales</taxon>
        <taxon>Spirosomataceae</taxon>
        <taxon>Dyadobacter</taxon>
    </lineage>
</organism>
<name>A0ABU1R5Z9_9BACT</name>